<gene>
    <name evidence="1" type="ORF">DRM93_08580</name>
    <name evidence="2" type="ORF">DRM94_08580</name>
</gene>
<dbReference type="InterPro" id="IPR021879">
    <property type="entry name" value="VC2046_fam"/>
</dbReference>
<evidence type="ECO:0000313" key="2">
    <source>
        <dbReference type="EMBL" id="TFF81554.1"/>
    </source>
</evidence>
<dbReference type="OrthoDB" id="7061360at2"/>
<name>A0A5F0KBD9_9GAMM</name>
<dbReference type="Proteomes" id="UP000297914">
    <property type="component" value="Unassembled WGS sequence"/>
</dbReference>
<accession>A0A5F0KBD9</accession>
<sequence>MLPSAIRDRWLVDETQLGQRLNQDLRLGDRADFRLHLALLTDAVEEQPWFDDTPRAQAAETSWRARFGLMPQAALEGAGDESGAGAINERLQQGGSMVDVRLWLALRTPPLVSKTPALAPAVYDNLSALGRARWQGRQAASPMNAEPRGEAPLLMLPLLDELSRGVDARLRWLG</sequence>
<reference evidence="2 4" key="1">
    <citation type="submission" date="2018-06" db="EMBL/GenBank/DDBJ databases">
        <title>Occurrence of a novel blaKPC-2- and qnrS2- harbouring IncP6 plasmid from Aeromonas taiwanensis isolates recovered from the river sediments.</title>
        <authorList>
            <person name="Zheng B."/>
            <person name="Yu X."/>
            <person name="Xiao Y."/>
        </authorList>
    </citation>
    <scope>NUCLEOTIDE SEQUENCE [LARGE SCALE GENOMIC DNA]</scope>
    <source>
        <strain evidence="1 3">1713</strain>
        <strain evidence="2 4">198</strain>
    </source>
</reference>
<dbReference type="RefSeq" id="WP_134695505.1">
    <property type="nucleotide sequence ID" value="NZ_QORJ01000013.1"/>
</dbReference>
<dbReference type="AlphaFoldDB" id="A0A5F0KBD9"/>
<proteinExistence type="predicted"/>
<evidence type="ECO:0000313" key="1">
    <source>
        <dbReference type="EMBL" id="TFF76898.1"/>
    </source>
</evidence>
<dbReference type="EMBL" id="QORL01000013">
    <property type="protein sequence ID" value="TFF76898.1"/>
    <property type="molecule type" value="Genomic_DNA"/>
</dbReference>
<dbReference type="EMBL" id="QORK01000013">
    <property type="protein sequence ID" value="TFF81554.1"/>
    <property type="molecule type" value="Genomic_DNA"/>
</dbReference>
<keyword evidence="3" id="KW-1185">Reference proteome</keyword>
<organism evidence="2 4">
    <name type="scientific">Aeromonas taiwanensis</name>
    <dbReference type="NCBI Taxonomy" id="633417"/>
    <lineage>
        <taxon>Bacteria</taxon>
        <taxon>Pseudomonadati</taxon>
        <taxon>Pseudomonadota</taxon>
        <taxon>Gammaproteobacteria</taxon>
        <taxon>Aeromonadales</taxon>
        <taxon>Aeromonadaceae</taxon>
        <taxon>Aeromonas</taxon>
    </lineage>
</organism>
<protein>
    <submittedName>
        <fullName evidence="2">Uncharacterized protein</fullName>
    </submittedName>
</protein>
<evidence type="ECO:0000313" key="3">
    <source>
        <dbReference type="Proteomes" id="UP000297720"/>
    </source>
</evidence>
<dbReference type="Proteomes" id="UP000297720">
    <property type="component" value="Unassembled WGS sequence"/>
</dbReference>
<dbReference type="Pfam" id="PF11993">
    <property type="entry name" value="VC2046"/>
    <property type="match status" value="1"/>
</dbReference>
<comment type="caution">
    <text evidence="2">The sequence shown here is derived from an EMBL/GenBank/DDBJ whole genome shotgun (WGS) entry which is preliminary data.</text>
</comment>
<evidence type="ECO:0000313" key="4">
    <source>
        <dbReference type="Proteomes" id="UP000297914"/>
    </source>
</evidence>